<keyword evidence="4 11" id="KW-0808">Transferase</keyword>
<evidence type="ECO:0000256" key="10">
    <source>
        <dbReference type="ARBA" id="ARBA00023160"/>
    </source>
</evidence>
<accession>A0AAF3FD66</accession>
<comment type="similarity">
    <text evidence="11">Belongs to the ELO family.</text>
</comment>
<sequence length="265" mass="31242">MSDMLTILSRPSSFRFVESIEFMKDARIFGIISTTLYIIAIFSSKRFLRDRKPFQLTTPLALWNLCLATFSGIGFSVVARKTWMDIKVNGFSSAFCNPLETEILNGWSGWYQVLFVLSKVIELGDTVFIVLRKRPLIFLHWYHHVFTLNYCIWTFEVMKGVHLYIGLINFAIHTFMYSYFFCRATQIRIPGWFAQCLTMAQIMQFFLSIAVQFYAYHLYINWGCERAIHFPSFYICLLMELSYVGLFSRFFYTSYISSLKKAKRQ</sequence>
<dbReference type="GO" id="GO:0034626">
    <property type="term" value="P:fatty acid elongation, polyunsaturated fatty acid"/>
    <property type="evidence" value="ECO:0007669"/>
    <property type="project" value="TreeGrafter"/>
</dbReference>
<dbReference type="GO" id="GO:0034625">
    <property type="term" value="P:fatty acid elongation, monounsaturated fatty acid"/>
    <property type="evidence" value="ECO:0007669"/>
    <property type="project" value="TreeGrafter"/>
</dbReference>
<evidence type="ECO:0000313" key="13">
    <source>
        <dbReference type="WBParaSite" id="MBELARI_LOCUS4542"/>
    </source>
</evidence>
<dbReference type="PROSITE" id="PS01188">
    <property type="entry name" value="ELO"/>
    <property type="match status" value="1"/>
</dbReference>
<evidence type="ECO:0000256" key="2">
    <source>
        <dbReference type="ARBA" id="ARBA00005194"/>
    </source>
</evidence>
<dbReference type="InterPro" id="IPR002076">
    <property type="entry name" value="ELO_fam"/>
</dbReference>
<comment type="subcellular location">
    <subcellularLocation>
        <location evidence="1">Membrane</location>
        <topology evidence="1">Multi-pass membrane protein</topology>
    </subcellularLocation>
</comment>
<evidence type="ECO:0000256" key="6">
    <source>
        <dbReference type="ARBA" id="ARBA00022832"/>
    </source>
</evidence>
<name>A0AAF3FD66_9BILA</name>
<reference evidence="13" key="1">
    <citation type="submission" date="2024-02" db="UniProtKB">
        <authorList>
            <consortium name="WormBaseParasite"/>
        </authorList>
    </citation>
    <scope>IDENTIFICATION</scope>
</reference>
<feature type="transmembrane region" description="Helical" evidence="11">
    <location>
        <begin position="28"/>
        <end position="48"/>
    </location>
</feature>
<evidence type="ECO:0000256" key="11">
    <source>
        <dbReference type="RuleBase" id="RU361115"/>
    </source>
</evidence>
<protein>
    <recommendedName>
        <fullName evidence="11">Elongation of very long chain fatty acids protein</fullName>
        <ecNumber evidence="11">2.3.1.199</ecNumber>
    </recommendedName>
    <alternativeName>
        <fullName evidence="11">Very-long-chain 3-oxoacyl-CoA synthase</fullName>
    </alternativeName>
</protein>
<evidence type="ECO:0000256" key="8">
    <source>
        <dbReference type="ARBA" id="ARBA00023098"/>
    </source>
</evidence>
<proteinExistence type="inferred from homology"/>
<feature type="transmembrane region" description="Helical" evidence="11">
    <location>
        <begin position="192"/>
        <end position="216"/>
    </location>
</feature>
<evidence type="ECO:0000256" key="9">
    <source>
        <dbReference type="ARBA" id="ARBA00023136"/>
    </source>
</evidence>
<comment type="catalytic activity">
    <reaction evidence="11">
        <text>a very-long-chain acyl-CoA + malonyl-CoA + H(+) = a very-long-chain 3-oxoacyl-CoA + CO2 + CoA</text>
        <dbReference type="Rhea" id="RHEA:32727"/>
        <dbReference type="ChEBI" id="CHEBI:15378"/>
        <dbReference type="ChEBI" id="CHEBI:16526"/>
        <dbReference type="ChEBI" id="CHEBI:57287"/>
        <dbReference type="ChEBI" id="CHEBI:57384"/>
        <dbReference type="ChEBI" id="CHEBI:90725"/>
        <dbReference type="ChEBI" id="CHEBI:90736"/>
        <dbReference type="EC" id="2.3.1.199"/>
    </reaction>
</comment>
<keyword evidence="6 11" id="KW-0276">Fatty acid metabolism</keyword>
<dbReference type="EC" id="2.3.1.199" evidence="11"/>
<dbReference type="GO" id="GO:0009922">
    <property type="term" value="F:fatty acid elongase activity"/>
    <property type="evidence" value="ECO:0007669"/>
    <property type="project" value="UniProtKB-EC"/>
</dbReference>
<evidence type="ECO:0000256" key="7">
    <source>
        <dbReference type="ARBA" id="ARBA00022989"/>
    </source>
</evidence>
<evidence type="ECO:0000256" key="5">
    <source>
        <dbReference type="ARBA" id="ARBA00022692"/>
    </source>
</evidence>
<evidence type="ECO:0000256" key="3">
    <source>
        <dbReference type="ARBA" id="ARBA00022516"/>
    </source>
</evidence>
<dbReference type="PANTHER" id="PTHR11157:SF26">
    <property type="entry name" value="ELONGATION OF LONG CHAIN FATTY ACIDS PROTEIN 1"/>
    <property type="match status" value="1"/>
</dbReference>
<dbReference type="PANTHER" id="PTHR11157">
    <property type="entry name" value="FATTY ACID ACYL TRANSFERASE-RELATED"/>
    <property type="match status" value="1"/>
</dbReference>
<comment type="pathway">
    <text evidence="2">Lipid metabolism; fatty acid biosynthesis.</text>
</comment>
<keyword evidence="8 11" id="KW-0443">Lipid metabolism</keyword>
<dbReference type="Pfam" id="PF01151">
    <property type="entry name" value="ELO"/>
    <property type="match status" value="1"/>
</dbReference>
<dbReference type="Proteomes" id="UP000887575">
    <property type="component" value="Unassembled WGS sequence"/>
</dbReference>
<keyword evidence="7 11" id="KW-1133">Transmembrane helix</keyword>
<dbReference type="GO" id="GO:0005789">
    <property type="term" value="C:endoplasmic reticulum membrane"/>
    <property type="evidence" value="ECO:0007669"/>
    <property type="project" value="TreeGrafter"/>
</dbReference>
<dbReference type="GO" id="GO:0042761">
    <property type="term" value="P:very long-chain fatty acid biosynthetic process"/>
    <property type="evidence" value="ECO:0007669"/>
    <property type="project" value="TreeGrafter"/>
</dbReference>
<dbReference type="GO" id="GO:0030148">
    <property type="term" value="P:sphingolipid biosynthetic process"/>
    <property type="evidence" value="ECO:0007669"/>
    <property type="project" value="TreeGrafter"/>
</dbReference>
<feature type="transmembrane region" description="Helical" evidence="11">
    <location>
        <begin position="109"/>
        <end position="131"/>
    </location>
</feature>
<feature type="transmembrane region" description="Helical" evidence="11">
    <location>
        <begin position="228"/>
        <end position="252"/>
    </location>
</feature>
<dbReference type="InterPro" id="IPR030457">
    <property type="entry name" value="ELO_CS"/>
</dbReference>
<keyword evidence="10 11" id="KW-0275">Fatty acid biosynthesis</keyword>
<feature type="transmembrane region" description="Helical" evidence="11">
    <location>
        <begin position="161"/>
        <end position="180"/>
    </location>
</feature>
<dbReference type="GO" id="GO:0019367">
    <property type="term" value="P:fatty acid elongation, saturated fatty acid"/>
    <property type="evidence" value="ECO:0007669"/>
    <property type="project" value="TreeGrafter"/>
</dbReference>
<keyword evidence="3 11" id="KW-0444">Lipid biosynthesis</keyword>
<keyword evidence="12" id="KW-1185">Reference proteome</keyword>
<keyword evidence="5 11" id="KW-0812">Transmembrane</keyword>
<organism evidence="12 13">
    <name type="scientific">Mesorhabditis belari</name>
    <dbReference type="NCBI Taxonomy" id="2138241"/>
    <lineage>
        <taxon>Eukaryota</taxon>
        <taxon>Metazoa</taxon>
        <taxon>Ecdysozoa</taxon>
        <taxon>Nematoda</taxon>
        <taxon>Chromadorea</taxon>
        <taxon>Rhabditida</taxon>
        <taxon>Rhabditina</taxon>
        <taxon>Rhabditomorpha</taxon>
        <taxon>Rhabditoidea</taxon>
        <taxon>Rhabditidae</taxon>
        <taxon>Mesorhabditinae</taxon>
        <taxon>Mesorhabditis</taxon>
    </lineage>
</organism>
<evidence type="ECO:0000256" key="1">
    <source>
        <dbReference type="ARBA" id="ARBA00004141"/>
    </source>
</evidence>
<evidence type="ECO:0000313" key="12">
    <source>
        <dbReference type="Proteomes" id="UP000887575"/>
    </source>
</evidence>
<evidence type="ECO:0000256" key="4">
    <source>
        <dbReference type="ARBA" id="ARBA00022679"/>
    </source>
</evidence>
<feature type="transmembrane region" description="Helical" evidence="11">
    <location>
        <begin position="60"/>
        <end position="79"/>
    </location>
</feature>
<dbReference type="AlphaFoldDB" id="A0AAF3FD66"/>
<feature type="transmembrane region" description="Helical" evidence="11">
    <location>
        <begin position="138"/>
        <end position="155"/>
    </location>
</feature>
<keyword evidence="9 11" id="KW-0472">Membrane</keyword>
<dbReference type="WBParaSite" id="MBELARI_LOCUS4542">
    <property type="protein sequence ID" value="MBELARI_LOCUS4542"/>
    <property type="gene ID" value="MBELARI_LOCUS4542"/>
</dbReference>